<comment type="caution">
    <text evidence="1">The sequence shown here is derived from an EMBL/GenBank/DDBJ whole genome shotgun (WGS) entry which is preliminary data.</text>
</comment>
<name>S2KIJ8_LITA3</name>
<gene>
    <name evidence="1" type="ORF">L861_19980</name>
</gene>
<dbReference type="EMBL" id="ASTJ01000029">
    <property type="protein sequence ID" value="EPC01932.1"/>
    <property type="molecule type" value="Genomic_DNA"/>
</dbReference>
<reference evidence="1 2" key="1">
    <citation type="journal article" date="2013" name="Genome Announc.">
        <title>Draft genome sequence of the moderately halophilic gammaproteobacterium Halomonas anticariensis FP35.</title>
        <authorList>
            <person name="Tahrioui A."/>
            <person name="Quesada E."/>
            <person name="Llamas I."/>
        </authorList>
    </citation>
    <scope>NUCLEOTIDE SEQUENCE [LARGE SCALE GENOMIC DNA]</scope>
    <source>
        <strain evidence="2">DSM 16096 / CECT 5854 / LMG 22089 / FP35</strain>
    </source>
</reference>
<keyword evidence="2" id="KW-1185">Reference proteome</keyword>
<evidence type="ECO:0000313" key="1">
    <source>
        <dbReference type="EMBL" id="EPC01932.1"/>
    </source>
</evidence>
<organism evidence="1 2">
    <name type="scientific">Litchfieldella anticariensis (strain DSM 16096 / CECT 5854 / CIP 108499 / LMG 22089 / FP35)</name>
    <name type="common">Halomonas anticariensis</name>
    <dbReference type="NCBI Taxonomy" id="1121939"/>
    <lineage>
        <taxon>Bacteria</taxon>
        <taxon>Pseudomonadati</taxon>
        <taxon>Pseudomonadota</taxon>
        <taxon>Gammaproteobacteria</taxon>
        <taxon>Oceanospirillales</taxon>
        <taxon>Halomonadaceae</taxon>
        <taxon>Litchfieldella</taxon>
    </lineage>
</organism>
<dbReference type="AlphaFoldDB" id="S2KIJ8"/>
<evidence type="ECO:0000313" key="2">
    <source>
        <dbReference type="Proteomes" id="UP000014463"/>
    </source>
</evidence>
<accession>S2KIJ8</accession>
<dbReference type="PROSITE" id="PS51257">
    <property type="entry name" value="PROKAR_LIPOPROTEIN"/>
    <property type="match status" value="1"/>
</dbReference>
<dbReference type="PATRIC" id="fig|1121939.11.peg.2589"/>
<protein>
    <submittedName>
        <fullName evidence="1">Uncharacterized protein</fullName>
    </submittedName>
</protein>
<dbReference type="STRING" id="1121939.L861_19980"/>
<proteinExistence type="predicted"/>
<sequence length="209" mass="21765">MQIHRLSHSPLAYWRLMAPWCLALLLGGCLALPQTGLFAMRLAVTSLGVEDVRIGPYNIRAGLDTSDITSLIASSLGMGSLPIQATLAMGLGLPSGMPPVELDGFAWTLDIPGAESVSGRYEEQVALTPGDDADLRLPVAFDVLSGGQRLAPMVQLASQLASRGELPAGSELAITPGGVRGLGVSLPPGLWMPTMRLAVGEDGSLKPQA</sequence>
<dbReference type="Proteomes" id="UP000014463">
    <property type="component" value="Unassembled WGS sequence"/>
</dbReference>